<feature type="domain" description="Rhodanese" evidence="12">
    <location>
        <begin position="100"/>
        <end position="197"/>
    </location>
</feature>
<dbReference type="InterPro" id="IPR036873">
    <property type="entry name" value="Rhodanese-like_dom_sf"/>
</dbReference>
<dbReference type="GO" id="GO:0036064">
    <property type="term" value="C:ciliary basal body"/>
    <property type="evidence" value="ECO:0007669"/>
    <property type="project" value="TreeGrafter"/>
</dbReference>
<dbReference type="Proteomes" id="UP000037923">
    <property type="component" value="Unassembled WGS sequence"/>
</dbReference>
<dbReference type="GO" id="GO:0015031">
    <property type="term" value="P:protein transport"/>
    <property type="evidence" value="ECO:0007669"/>
    <property type="project" value="UniProtKB-KW"/>
</dbReference>
<evidence type="ECO:0000256" key="4">
    <source>
        <dbReference type="ARBA" id="ARBA00022490"/>
    </source>
</evidence>
<feature type="compositionally biased region" description="Basic and acidic residues" evidence="11">
    <location>
        <begin position="215"/>
        <end position="225"/>
    </location>
</feature>
<evidence type="ECO:0000259" key="12">
    <source>
        <dbReference type="PROSITE" id="PS50206"/>
    </source>
</evidence>
<keyword evidence="14" id="KW-1185">Reference proteome</keyword>
<dbReference type="EMBL" id="LGTL01000005">
    <property type="protein sequence ID" value="KPA82384.1"/>
    <property type="molecule type" value="Genomic_DNA"/>
</dbReference>
<dbReference type="GO" id="GO:0005813">
    <property type="term" value="C:centrosome"/>
    <property type="evidence" value="ECO:0007669"/>
    <property type="project" value="UniProtKB-SubCell"/>
</dbReference>
<keyword evidence="8" id="KW-0206">Cytoskeleton</keyword>
<evidence type="ECO:0000256" key="6">
    <source>
        <dbReference type="ARBA" id="ARBA00022927"/>
    </source>
</evidence>
<dbReference type="GO" id="GO:0060271">
    <property type="term" value="P:cilium assembly"/>
    <property type="evidence" value="ECO:0007669"/>
    <property type="project" value="TreeGrafter"/>
</dbReference>
<dbReference type="SMART" id="SM00450">
    <property type="entry name" value="RHOD"/>
    <property type="match status" value="1"/>
</dbReference>
<dbReference type="AlphaFoldDB" id="A0A0N0VG81"/>
<keyword evidence="4" id="KW-0963">Cytoplasm</keyword>
<dbReference type="SUPFAM" id="SSF52821">
    <property type="entry name" value="Rhodanese/Cell cycle control phosphatase"/>
    <property type="match status" value="1"/>
</dbReference>
<dbReference type="Pfam" id="PF00581">
    <property type="entry name" value="Rhodanese"/>
    <property type="match status" value="1"/>
</dbReference>
<dbReference type="Gene3D" id="3.40.250.10">
    <property type="entry name" value="Rhodanese-like domain"/>
    <property type="match status" value="1"/>
</dbReference>
<dbReference type="PANTHER" id="PTHR44390:SF1">
    <property type="entry name" value="CENTROSOMAL PROTEIN OF 41 KDA"/>
    <property type="match status" value="1"/>
</dbReference>
<evidence type="ECO:0000256" key="1">
    <source>
        <dbReference type="ARBA" id="ARBA00004120"/>
    </source>
</evidence>
<evidence type="ECO:0000313" key="13">
    <source>
        <dbReference type="EMBL" id="KPA82384.1"/>
    </source>
</evidence>
<feature type="region of interest" description="Disordered" evidence="11">
    <location>
        <begin position="215"/>
        <end position="249"/>
    </location>
</feature>
<evidence type="ECO:0000256" key="7">
    <source>
        <dbReference type="ARBA" id="ARBA00023069"/>
    </source>
</evidence>
<keyword evidence="5" id="KW-0970">Cilium biogenesis/degradation</keyword>
<organism evidence="13 14">
    <name type="scientific">Leptomonas pyrrhocoris</name>
    <name type="common">Firebug parasite</name>
    <dbReference type="NCBI Taxonomy" id="157538"/>
    <lineage>
        <taxon>Eukaryota</taxon>
        <taxon>Discoba</taxon>
        <taxon>Euglenozoa</taxon>
        <taxon>Kinetoplastea</taxon>
        <taxon>Metakinetoplastina</taxon>
        <taxon>Trypanosomatida</taxon>
        <taxon>Trypanosomatidae</taxon>
        <taxon>Leishmaniinae</taxon>
        <taxon>Leptomonas</taxon>
    </lineage>
</organism>
<comment type="caution">
    <text evidence="13">The sequence shown here is derived from an EMBL/GenBank/DDBJ whole genome shotgun (WGS) entry which is preliminary data.</text>
</comment>
<evidence type="ECO:0000256" key="2">
    <source>
        <dbReference type="ARBA" id="ARBA00004300"/>
    </source>
</evidence>
<evidence type="ECO:0000256" key="8">
    <source>
        <dbReference type="ARBA" id="ARBA00023212"/>
    </source>
</evidence>
<accession>A0A0N0VG81</accession>
<dbReference type="VEuPathDB" id="TriTrypDB:LpyrH10_05_3220"/>
<dbReference type="PANTHER" id="PTHR44390">
    <property type="entry name" value="CENTROSOMAL PROTEIN OF 41 KDA"/>
    <property type="match status" value="1"/>
</dbReference>
<dbReference type="InterPro" id="IPR001763">
    <property type="entry name" value="Rhodanese-like_dom"/>
</dbReference>
<evidence type="ECO:0000256" key="3">
    <source>
        <dbReference type="ARBA" id="ARBA00022448"/>
    </source>
</evidence>
<name>A0A0N0VG81_LEPPY</name>
<dbReference type="GeneID" id="26903753"/>
<keyword evidence="7" id="KW-0969">Cilium</keyword>
<evidence type="ECO:0000256" key="9">
    <source>
        <dbReference type="ARBA" id="ARBA00023273"/>
    </source>
</evidence>
<evidence type="ECO:0000256" key="10">
    <source>
        <dbReference type="ARBA" id="ARBA00038465"/>
    </source>
</evidence>
<gene>
    <name evidence="13" type="ORF">ABB37_03462</name>
</gene>
<sequence>MSVHAAIGDKDVLQRRTTTNAKYNGVQAVVESGVTAQVAQYMKESKIKTKQQPGELFKRTRTDAVASYLRGQEPKVALEDGGFAHPMDEYGGAESGEGKQTIDYLLLDCRDLEHYEACHIKTALHYPKIKLHHATSPFLPEMYVFRNKENKRIVLYDLEEEAVVPIANVMFQKGVDNVSIIAGGLREFAQDYAAMLTGPCPVPIVPRDVRMKRRADEATLARSEARSTMSHKPKALSSSLARPTRKSTF</sequence>
<comment type="subcellular location">
    <subcellularLocation>
        <location evidence="1">Cytoplasm</location>
        <location evidence="1">Cytoskeleton</location>
        <location evidence="1">Cilium basal body</location>
    </subcellularLocation>
    <subcellularLocation>
        <location evidence="2">Cytoplasm</location>
        <location evidence="2">Cytoskeleton</location>
        <location evidence="2">Microtubule organizing center</location>
        <location evidence="2">Centrosome</location>
    </subcellularLocation>
</comment>
<dbReference type="OMA" id="TMSHKPK"/>
<dbReference type="OrthoDB" id="70250at2759"/>
<dbReference type="RefSeq" id="XP_015660823.1">
    <property type="nucleotide sequence ID" value="XM_015800816.1"/>
</dbReference>
<protein>
    <recommendedName>
        <fullName evidence="12">Rhodanese domain-containing protein</fullName>
    </recommendedName>
</protein>
<proteinExistence type="inferred from homology"/>
<keyword evidence="6" id="KW-0653">Protein transport</keyword>
<dbReference type="FunFam" id="3.40.250.10:FF:000123">
    <property type="entry name" value="Rhodanese-like domain containing protein, putative"/>
    <property type="match status" value="1"/>
</dbReference>
<comment type="similarity">
    <text evidence="10">Belongs to the CEP41 family.</text>
</comment>
<evidence type="ECO:0000313" key="14">
    <source>
        <dbReference type="Proteomes" id="UP000037923"/>
    </source>
</evidence>
<keyword evidence="3" id="KW-0813">Transport</keyword>
<evidence type="ECO:0000256" key="11">
    <source>
        <dbReference type="SAM" id="MobiDB-lite"/>
    </source>
</evidence>
<reference evidence="13 14" key="1">
    <citation type="submission" date="2015-07" db="EMBL/GenBank/DDBJ databases">
        <title>High-quality genome of monoxenous trypanosomatid Leptomonas pyrrhocoris.</title>
        <authorList>
            <person name="Flegontov P."/>
            <person name="Butenko A."/>
            <person name="Firsov S."/>
            <person name="Vlcek C."/>
            <person name="Logacheva M.D."/>
            <person name="Field M."/>
            <person name="Filatov D."/>
            <person name="Flegontova O."/>
            <person name="Gerasimov E."/>
            <person name="Jackson A.P."/>
            <person name="Kelly S."/>
            <person name="Opperdoes F."/>
            <person name="O'Reilly A."/>
            <person name="Votypka J."/>
            <person name="Yurchenko V."/>
            <person name="Lukes J."/>
        </authorList>
    </citation>
    <scope>NUCLEOTIDE SEQUENCE [LARGE SCALE GENOMIC DNA]</scope>
    <source>
        <strain evidence="13">H10</strain>
    </source>
</reference>
<dbReference type="PROSITE" id="PS50206">
    <property type="entry name" value="RHODANESE_3"/>
    <property type="match status" value="1"/>
</dbReference>
<dbReference type="InterPro" id="IPR051889">
    <property type="entry name" value="CEP41"/>
</dbReference>
<evidence type="ECO:0000256" key="5">
    <source>
        <dbReference type="ARBA" id="ARBA00022794"/>
    </source>
</evidence>
<keyword evidence="9" id="KW-0966">Cell projection</keyword>